<protein>
    <submittedName>
        <fullName evidence="8">Uncharacterized protein</fullName>
    </submittedName>
</protein>
<dbReference type="InterPro" id="IPR013763">
    <property type="entry name" value="Cyclin-like_dom"/>
</dbReference>
<dbReference type="GO" id="GO:0051301">
    <property type="term" value="P:cell division"/>
    <property type="evidence" value="ECO:0007669"/>
    <property type="project" value="UniProtKB-KW"/>
</dbReference>
<dbReference type="SMART" id="SM00385">
    <property type="entry name" value="CYCLIN"/>
    <property type="match status" value="1"/>
</dbReference>
<dbReference type="CDD" id="cd20544">
    <property type="entry name" value="CYCLIN_AtCycD-like_rpt2"/>
    <property type="match status" value="1"/>
</dbReference>
<dbReference type="STRING" id="542762.A0A4S4F373"/>
<dbReference type="InterPro" id="IPR004367">
    <property type="entry name" value="Cyclin_C-dom"/>
</dbReference>
<dbReference type="SUPFAM" id="SSF47954">
    <property type="entry name" value="Cyclin-like"/>
    <property type="match status" value="1"/>
</dbReference>
<keyword evidence="4" id="KW-0131">Cell cycle</keyword>
<sequence length="354" mass="40472">MENYDSLSTPSLSSQLLLCQESETCLDQQQLDDETTFIDLTTNYSVVSDTSQEKEDDDDDDEYVQMLLHRELSVGLQCRQSKSEPSNLAAIDSWIECSRLDAITWILKTRALFGFRFQTAYLSVIYFDRFLSKRFIDNKKDWAIRLLSLACLSLAAKMEECRAPAVSEYRDIEDYNLESKVIQRMELLVLNTLEWRLSSVTPFDYINYFITKFCKDQSPPRNIISRIGHLILAMMRDAKLMAHRPSVIAGAAALVALDGKLARQALELKINALSPSRFLEIEDVFSCYNRMQELEMGKITIPKCIKSADQSPGLRDAFENSSVTSALSTKRKRLTISGCDQNYGVPDEKRQQQR</sequence>
<dbReference type="InterPro" id="IPR048258">
    <property type="entry name" value="Cyclins_cyclin-box"/>
</dbReference>
<reference evidence="8 9" key="1">
    <citation type="journal article" date="2018" name="Proc. Natl. Acad. Sci. U.S.A.">
        <title>Draft genome sequence of Camellia sinensis var. sinensis provides insights into the evolution of the tea genome and tea quality.</title>
        <authorList>
            <person name="Wei C."/>
            <person name="Yang H."/>
            <person name="Wang S."/>
            <person name="Zhao J."/>
            <person name="Liu C."/>
            <person name="Gao L."/>
            <person name="Xia E."/>
            <person name="Lu Y."/>
            <person name="Tai Y."/>
            <person name="She G."/>
            <person name="Sun J."/>
            <person name="Cao H."/>
            <person name="Tong W."/>
            <person name="Gao Q."/>
            <person name="Li Y."/>
            <person name="Deng W."/>
            <person name="Jiang X."/>
            <person name="Wang W."/>
            <person name="Chen Q."/>
            <person name="Zhang S."/>
            <person name="Li H."/>
            <person name="Wu J."/>
            <person name="Wang P."/>
            <person name="Li P."/>
            <person name="Shi C."/>
            <person name="Zheng F."/>
            <person name="Jian J."/>
            <person name="Huang B."/>
            <person name="Shan D."/>
            <person name="Shi M."/>
            <person name="Fang C."/>
            <person name="Yue Y."/>
            <person name="Li F."/>
            <person name="Li D."/>
            <person name="Wei S."/>
            <person name="Han B."/>
            <person name="Jiang C."/>
            <person name="Yin Y."/>
            <person name="Xia T."/>
            <person name="Zhang Z."/>
            <person name="Bennetzen J.L."/>
            <person name="Zhao S."/>
            <person name="Wan X."/>
        </authorList>
    </citation>
    <scope>NUCLEOTIDE SEQUENCE [LARGE SCALE GENOMIC DNA]</scope>
    <source>
        <strain evidence="9">cv. Shuchazao</strain>
        <tissue evidence="8">Leaf</tissue>
    </source>
</reference>
<evidence type="ECO:0000313" key="8">
    <source>
        <dbReference type="EMBL" id="THG23971.1"/>
    </source>
</evidence>
<accession>A0A4S4F373</accession>
<name>A0A4S4F373_CAMSN</name>
<comment type="similarity">
    <text evidence="1">Belongs to the cyclin family. Cyclin D subfamily.</text>
</comment>
<proteinExistence type="inferred from homology"/>
<evidence type="ECO:0000256" key="2">
    <source>
        <dbReference type="ARBA" id="ARBA00022618"/>
    </source>
</evidence>
<dbReference type="InterPro" id="IPR039361">
    <property type="entry name" value="Cyclin"/>
</dbReference>
<dbReference type="InterPro" id="IPR036915">
    <property type="entry name" value="Cyclin-like_sf"/>
</dbReference>
<evidence type="ECO:0000256" key="4">
    <source>
        <dbReference type="ARBA" id="ARBA00023306"/>
    </source>
</evidence>
<dbReference type="PROSITE" id="PS00292">
    <property type="entry name" value="CYCLINS"/>
    <property type="match status" value="1"/>
</dbReference>
<dbReference type="Pfam" id="PF00134">
    <property type="entry name" value="Cyclin_N"/>
    <property type="match status" value="1"/>
</dbReference>
<evidence type="ECO:0000259" key="6">
    <source>
        <dbReference type="SMART" id="SM00385"/>
    </source>
</evidence>
<dbReference type="EMBL" id="SDRB02000026">
    <property type="protein sequence ID" value="THG23971.1"/>
    <property type="molecule type" value="Genomic_DNA"/>
</dbReference>
<dbReference type="FunFam" id="1.10.472.10:FF:000069">
    <property type="entry name" value="Cyclin-D5-1"/>
    <property type="match status" value="1"/>
</dbReference>
<organism evidence="8 9">
    <name type="scientific">Camellia sinensis var. sinensis</name>
    <name type="common">China tea</name>
    <dbReference type="NCBI Taxonomy" id="542762"/>
    <lineage>
        <taxon>Eukaryota</taxon>
        <taxon>Viridiplantae</taxon>
        <taxon>Streptophyta</taxon>
        <taxon>Embryophyta</taxon>
        <taxon>Tracheophyta</taxon>
        <taxon>Spermatophyta</taxon>
        <taxon>Magnoliopsida</taxon>
        <taxon>eudicotyledons</taxon>
        <taxon>Gunneridae</taxon>
        <taxon>Pentapetalae</taxon>
        <taxon>asterids</taxon>
        <taxon>Ericales</taxon>
        <taxon>Theaceae</taxon>
        <taxon>Camellia</taxon>
    </lineage>
</organism>
<evidence type="ECO:0000259" key="7">
    <source>
        <dbReference type="SMART" id="SM01332"/>
    </source>
</evidence>
<dbReference type="PANTHER" id="PTHR10177">
    <property type="entry name" value="CYCLINS"/>
    <property type="match status" value="1"/>
</dbReference>
<gene>
    <name evidence="8" type="ORF">TEA_027811</name>
</gene>
<dbReference type="InterPro" id="IPR006671">
    <property type="entry name" value="Cyclin_N"/>
</dbReference>
<dbReference type="Gene3D" id="1.10.472.10">
    <property type="entry name" value="Cyclin-like"/>
    <property type="match status" value="2"/>
</dbReference>
<evidence type="ECO:0000256" key="1">
    <source>
        <dbReference type="ARBA" id="ARBA00009065"/>
    </source>
</evidence>
<feature type="domain" description="Cyclin C-terminal" evidence="7">
    <location>
        <begin position="200"/>
        <end position="327"/>
    </location>
</feature>
<keyword evidence="2" id="KW-0132">Cell division</keyword>
<comment type="caution">
    <text evidence="8">The sequence shown here is derived from an EMBL/GenBank/DDBJ whole genome shotgun (WGS) entry which is preliminary data.</text>
</comment>
<feature type="domain" description="Cyclin-like" evidence="6">
    <location>
        <begin position="104"/>
        <end position="191"/>
    </location>
</feature>
<dbReference type="SMART" id="SM01332">
    <property type="entry name" value="Cyclin_C"/>
    <property type="match status" value="1"/>
</dbReference>
<evidence type="ECO:0000256" key="3">
    <source>
        <dbReference type="ARBA" id="ARBA00023127"/>
    </source>
</evidence>
<evidence type="ECO:0000313" key="9">
    <source>
        <dbReference type="Proteomes" id="UP000306102"/>
    </source>
</evidence>
<keyword evidence="3 5" id="KW-0195">Cyclin</keyword>
<dbReference type="AlphaFoldDB" id="A0A4S4F373"/>
<evidence type="ECO:0000256" key="5">
    <source>
        <dbReference type="RuleBase" id="RU000383"/>
    </source>
</evidence>
<dbReference type="Proteomes" id="UP000306102">
    <property type="component" value="Unassembled WGS sequence"/>
</dbReference>
<keyword evidence="9" id="KW-1185">Reference proteome</keyword>